<dbReference type="RefSeq" id="WP_190931823.1">
    <property type="nucleotide sequence ID" value="NZ_JACXJA010000054.1"/>
</dbReference>
<evidence type="ECO:0000256" key="1">
    <source>
        <dbReference type="ARBA" id="ARBA00000085"/>
    </source>
</evidence>
<dbReference type="AlphaFoldDB" id="A0A927CDS4"/>
<dbReference type="SMART" id="SM00304">
    <property type="entry name" value="HAMP"/>
    <property type="match status" value="1"/>
</dbReference>
<dbReference type="Pfam" id="PF02518">
    <property type="entry name" value="HATPase_c"/>
    <property type="match status" value="1"/>
</dbReference>
<dbReference type="Gene3D" id="6.10.340.10">
    <property type="match status" value="1"/>
</dbReference>
<comment type="caution">
    <text evidence="15">The sequence shown here is derived from an EMBL/GenBank/DDBJ whole genome shotgun (WGS) entry which is preliminary data.</text>
</comment>
<keyword evidence="8 15" id="KW-0418">Kinase</keyword>
<dbReference type="PANTHER" id="PTHR34220">
    <property type="entry name" value="SENSOR HISTIDINE KINASE YPDA"/>
    <property type="match status" value="1"/>
</dbReference>
<keyword evidence="5" id="KW-0597">Phosphoprotein</keyword>
<comment type="subcellular location">
    <subcellularLocation>
        <location evidence="2">Cell membrane</location>
        <topology evidence="2">Multi-pass membrane protein</topology>
    </subcellularLocation>
</comment>
<dbReference type="GO" id="GO:0005886">
    <property type="term" value="C:plasma membrane"/>
    <property type="evidence" value="ECO:0007669"/>
    <property type="project" value="UniProtKB-SubCell"/>
</dbReference>
<evidence type="ECO:0000256" key="2">
    <source>
        <dbReference type="ARBA" id="ARBA00004651"/>
    </source>
</evidence>
<organism evidence="15 16">
    <name type="scientific">Paenibacillus oceani</name>
    <dbReference type="NCBI Taxonomy" id="2772510"/>
    <lineage>
        <taxon>Bacteria</taxon>
        <taxon>Bacillati</taxon>
        <taxon>Bacillota</taxon>
        <taxon>Bacilli</taxon>
        <taxon>Bacillales</taxon>
        <taxon>Paenibacillaceae</taxon>
        <taxon>Paenibacillus</taxon>
    </lineage>
</organism>
<proteinExistence type="predicted"/>
<dbReference type="PANTHER" id="PTHR34220:SF7">
    <property type="entry name" value="SENSOR HISTIDINE KINASE YPDA"/>
    <property type="match status" value="1"/>
</dbReference>
<keyword evidence="7" id="KW-0547">Nucleotide-binding</keyword>
<evidence type="ECO:0000256" key="12">
    <source>
        <dbReference type="SAM" id="Phobius"/>
    </source>
</evidence>
<dbReference type="InterPro" id="IPR036890">
    <property type="entry name" value="HATPase_C_sf"/>
</dbReference>
<dbReference type="SUPFAM" id="SSF55874">
    <property type="entry name" value="ATPase domain of HSP90 chaperone/DNA topoisomerase II/histidine kinase"/>
    <property type="match status" value="1"/>
</dbReference>
<dbReference type="Proteomes" id="UP000639396">
    <property type="component" value="Unassembled WGS sequence"/>
</dbReference>
<evidence type="ECO:0000256" key="3">
    <source>
        <dbReference type="ARBA" id="ARBA00012438"/>
    </source>
</evidence>
<evidence type="ECO:0000256" key="6">
    <source>
        <dbReference type="ARBA" id="ARBA00022679"/>
    </source>
</evidence>
<comment type="catalytic activity">
    <reaction evidence="1">
        <text>ATP + protein L-histidine = ADP + protein N-phospho-L-histidine.</text>
        <dbReference type="EC" id="2.7.13.3"/>
    </reaction>
</comment>
<dbReference type="InterPro" id="IPR003594">
    <property type="entry name" value="HATPase_dom"/>
</dbReference>
<evidence type="ECO:0000256" key="5">
    <source>
        <dbReference type="ARBA" id="ARBA00022553"/>
    </source>
</evidence>
<dbReference type="GO" id="GO:0000155">
    <property type="term" value="F:phosphorelay sensor kinase activity"/>
    <property type="evidence" value="ECO:0007669"/>
    <property type="project" value="InterPro"/>
</dbReference>
<dbReference type="Pfam" id="PF00672">
    <property type="entry name" value="HAMP"/>
    <property type="match status" value="1"/>
</dbReference>
<reference evidence="15" key="1">
    <citation type="submission" date="2020-09" db="EMBL/GenBank/DDBJ databases">
        <title>A novel bacterium of genus Paenibacillus, isolated from South China Sea.</title>
        <authorList>
            <person name="Huang H."/>
            <person name="Mo K."/>
            <person name="Hu Y."/>
        </authorList>
    </citation>
    <scope>NUCLEOTIDE SEQUENCE</scope>
    <source>
        <strain evidence="15">IB182363</strain>
    </source>
</reference>
<keyword evidence="11 12" id="KW-0472">Membrane</keyword>
<name>A0A927CDS4_9BACL</name>
<dbReference type="PROSITE" id="PS50885">
    <property type="entry name" value="HAMP"/>
    <property type="match status" value="1"/>
</dbReference>
<dbReference type="InterPro" id="IPR010559">
    <property type="entry name" value="Sig_transdc_His_kin_internal"/>
</dbReference>
<evidence type="ECO:0000256" key="11">
    <source>
        <dbReference type="ARBA" id="ARBA00023136"/>
    </source>
</evidence>
<dbReference type="InterPro" id="IPR050640">
    <property type="entry name" value="Bact_2-comp_sensor_kinase"/>
</dbReference>
<dbReference type="PROSITE" id="PS50109">
    <property type="entry name" value="HIS_KIN"/>
    <property type="match status" value="1"/>
</dbReference>
<accession>A0A927CDS4</accession>
<dbReference type="GO" id="GO:0005524">
    <property type="term" value="F:ATP binding"/>
    <property type="evidence" value="ECO:0007669"/>
    <property type="project" value="UniProtKB-KW"/>
</dbReference>
<sequence>MFRTSIRNKLIAILLAAVVVPLSTSILITYGYTKQTVTQERIGVTSALLVQGKENIKHYMDTVHQATLTVYNDEKLNSIILSGATDYLSDKETYRALMHMTNAASDMYQVYLYLNKAKQPYLLINSLFQRVPVEPSPVRPDFSKSEVVIEPPHPSHQYGFAVPTYVGPAVVMTMHRSVRSVPGTEEELATLSVDINMRGLSTMLESMYDRTREQLYILDSAGSILYGPDEGAWGQRPGDGWIAHLLAQPDDSGSLAWNEGGFKGIQVYDKMTTSYMDWTIVKRIPEDLLYKQARDLTRINTFVLAAFSVLSVLVTVGAAFMFTAPIKRLLGYISVIQKGNMNVDIDMKRKDEFGILAARFGSMMEHINNLIVKEYRLELANRTNQLKALQAQIHPHFLYNSLQSIGTLALQMNAPNIYKLISSLGKMMRYSMNTTETSVPLAKEIDHIRSYVDLQSHRFDGQVSLKLELDDKTLNIQVPKMLIQPVVENYFKHGFEPSSVSVGIITVRSRTADDGRLIVSVEDNGRGAETERLNEIKLLLRRAGIGSDADSEQEDGGGIGLLNVLSRLKLLHGEEAAMDIENVKPHGFKVTLSIPCDGKEANDESADRG</sequence>
<keyword evidence="10" id="KW-0902">Two-component regulatory system</keyword>
<evidence type="ECO:0000259" key="13">
    <source>
        <dbReference type="PROSITE" id="PS50109"/>
    </source>
</evidence>
<protein>
    <recommendedName>
        <fullName evidence="3">histidine kinase</fullName>
        <ecNumber evidence="3">2.7.13.3</ecNumber>
    </recommendedName>
</protein>
<keyword evidence="6" id="KW-0808">Transferase</keyword>
<keyword evidence="12" id="KW-1133">Transmembrane helix</keyword>
<evidence type="ECO:0000256" key="10">
    <source>
        <dbReference type="ARBA" id="ARBA00023012"/>
    </source>
</evidence>
<dbReference type="SUPFAM" id="SSF158472">
    <property type="entry name" value="HAMP domain-like"/>
    <property type="match status" value="1"/>
</dbReference>
<keyword evidence="9" id="KW-0067">ATP-binding</keyword>
<evidence type="ECO:0000256" key="9">
    <source>
        <dbReference type="ARBA" id="ARBA00022840"/>
    </source>
</evidence>
<dbReference type="Gene3D" id="3.30.565.10">
    <property type="entry name" value="Histidine kinase-like ATPase, C-terminal domain"/>
    <property type="match status" value="1"/>
</dbReference>
<dbReference type="SMART" id="SM00387">
    <property type="entry name" value="HATPase_c"/>
    <property type="match status" value="1"/>
</dbReference>
<dbReference type="EC" id="2.7.13.3" evidence="3"/>
<keyword evidence="4" id="KW-1003">Cell membrane</keyword>
<gene>
    <name evidence="15" type="ORF">IDH45_29935</name>
</gene>
<evidence type="ECO:0000256" key="4">
    <source>
        <dbReference type="ARBA" id="ARBA00022475"/>
    </source>
</evidence>
<dbReference type="CDD" id="cd06225">
    <property type="entry name" value="HAMP"/>
    <property type="match status" value="1"/>
</dbReference>
<dbReference type="EMBL" id="JACXJA010000054">
    <property type="protein sequence ID" value="MBD2866203.1"/>
    <property type="molecule type" value="Genomic_DNA"/>
</dbReference>
<dbReference type="Pfam" id="PF06580">
    <property type="entry name" value="His_kinase"/>
    <property type="match status" value="1"/>
</dbReference>
<keyword evidence="12" id="KW-0812">Transmembrane</keyword>
<evidence type="ECO:0000313" key="16">
    <source>
        <dbReference type="Proteomes" id="UP000639396"/>
    </source>
</evidence>
<dbReference type="InterPro" id="IPR005467">
    <property type="entry name" value="His_kinase_dom"/>
</dbReference>
<dbReference type="InterPro" id="IPR003660">
    <property type="entry name" value="HAMP_dom"/>
</dbReference>
<feature type="transmembrane region" description="Helical" evidence="12">
    <location>
        <begin position="302"/>
        <end position="322"/>
    </location>
</feature>
<evidence type="ECO:0000256" key="8">
    <source>
        <dbReference type="ARBA" id="ARBA00022777"/>
    </source>
</evidence>
<feature type="domain" description="HAMP" evidence="14">
    <location>
        <begin position="320"/>
        <end position="372"/>
    </location>
</feature>
<evidence type="ECO:0000259" key="14">
    <source>
        <dbReference type="PROSITE" id="PS50885"/>
    </source>
</evidence>
<keyword evidence="16" id="KW-1185">Reference proteome</keyword>
<evidence type="ECO:0000256" key="7">
    <source>
        <dbReference type="ARBA" id="ARBA00022741"/>
    </source>
</evidence>
<evidence type="ECO:0000313" key="15">
    <source>
        <dbReference type="EMBL" id="MBD2866203.1"/>
    </source>
</evidence>
<feature type="domain" description="Histidine kinase" evidence="13">
    <location>
        <begin position="370"/>
        <end position="598"/>
    </location>
</feature>